<dbReference type="PANTHER" id="PTHR36437">
    <property type="entry name" value="GLYOXALASE/BLEOMYCIN RESISTANCE PROTEIN/DIOXYGENASE"/>
    <property type="match status" value="1"/>
</dbReference>
<protein>
    <submittedName>
        <fullName evidence="2">Glyoxalase</fullName>
    </submittedName>
</protein>
<keyword evidence="3" id="KW-1185">Reference proteome</keyword>
<evidence type="ECO:0000259" key="1">
    <source>
        <dbReference type="PROSITE" id="PS51819"/>
    </source>
</evidence>
<gene>
    <name evidence="2" type="ORF">GCM10010211_34890</name>
</gene>
<dbReference type="InterPro" id="IPR037523">
    <property type="entry name" value="VOC_core"/>
</dbReference>
<proteinExistence type="predicted"/>
<dbReference type="Pfam" id="PF00903">
    <property type="entry name" value="Glyoxalase"/>
    <property type="match status" value="1"/>
</dbReference>
<comment type="caution">
    <text evidence="2">The sequence shown here is derived from an EMBL/GenBank/DDBJ whole genome shotgun (WGS) entry which is preliminary data.</text>
</comment>
<dbReference type="Proteomes" id="UP000654471">
    <property type="component" value="Unassembled WGS sequence"/>
</dbReference>
<reference evidence="3" key="1">
    <citation type="journal article" date="2019" name="Int. J. Syst. Evol. Microbiol.">
        <title>The Global Catalogue of Microorganisms (GCM) 10K type strain sequencing project: providing services to taxonomists for standard genome sequencing and annotation.</title>
        <authorList>
            <consortium name="The Broad Institute Genomics Platform"/>
            <consortium name="The Broad Institute Genome Sequencing Center for Infectious Disease"/>
            <person name="Wu L."/>
            <person name="Ma J."/>
        </authorList>
    </citation>
    <scope>NUCLEOTIDE SEQUENCE [LARGE SCALE GENOMIC DNA]</scope>
    <source>
        <strain evidence="3">JCM 3399</strain>
    </source>
</reference>
<dbReference type="InterPro" id="IPR029068">
    <property type="entry name" value="Glyas_Bleomycin-R_OHBP_Dase"/>
</dbReference>
<sequence length="138" mass="14148">MDWKLELVPIPVSDVERAKRFYSEQVGFAVDHDISLGDGVRIVQLTPPGSGCSIVLGAGSGVAGGSPGSVQGVQLVVPDVAAARGELLARGVAVGPVRHVENGAMVDGPGGAWNSFVYFRDPDGNGWAVQQRPAEGGG</sequence>
<dbReference type="Gene3D" id="3.10.180.10">
    <property type="entry name" value="2,3-Dihydroxybiphenyl 1,2-Dioxygenase, domain 1"/>
    <property type="match status" value="1"/>
</dbReference>
<evidence type="ECO:0000313" key="3">
    <source>
        <dbReference type="Proteomes" id="UP000654471"/>
    </source>
</evidence>
<dbReference type="PANTHER" id="PTHR36437:SF2">
    <property type="entry name" value="GLYOXALASE_BLEOMYCIN RESISTANCE PROTEIN_DIOXYGENASE"/>
    <property type="match status" value="1"/>
</dbReference>
<dbReference type="SUPFAM" id="SSF54593">
    <property type="entry name" value="Glyoxalase/Bleomycin resistance protein/Dihydroxybiphenyl dioxygenase"/>
    <property type="match status" value="1"/>
</dbReference>
<dbReference type="InterPro" id="IPR004360">
    <property type="entry name" value="Glyas_Fos-R_dOase_dom"/>
</dbReference>
<name>A0ABQ2V3W6_9ACTN</name>
<organism evidence="2 3">
    <name type="scientific">Streptomyces albospinus</name>
    <dbReference type="NCBI Taxonomy" id="285515"/>
    <lineage>
        <taxon>Bacteria</taxon>
        <taxon>Bacillati</taxon>
        <taxon>Actinomycetota</taxon>
        <taxon>Actinomycetes</taxon>
        <taxon>Kitasatosporales</taxon>
        <taxon>Streptomycetaceae</taxon>
        <taxon>Streptomyces</taxon>
    </lineage>
</organism>
<feature type="domain" description="VOC" evidence="1">
    <location>
        <begin position="4"/>
        <end position="132"/>
    </location>
</feature>
<evidence type="ECO:0000313" key="2">
    <source>
        <dbReference type="EMBL" id="GGU66737.1"/>
    </source>
</evidence>
<dbReference type="PROSITE" id="PS51819">
    <property type="entry name" value="VOC"/>
    <property type="match status" value="1"/>
</dbReference>
<accession>A0ABQ2V3W6</accession>
<dbReference type="EMBL" id="BMRP01000011">
    <property type="protein sequence ID" value="GGU66737.1"/>
    <property type="molecule type" value="Genomic_DNA"/>
</dbReference>
<dbReference type="RefSeq" id="WP_189300981.1">
    <property type="nucleotide sequence ID" value="NZ_BMRP01000011.1"/>
</dbReference>